<sequence>MHGLWHPPDPHSPSPPSPRRRPVPLVRGPDHPDAPLSAARRPPCPALTGPTVAPATSKARRRGLQGVGGCGASDLPDAPPHCIRRISPALSLNAITALLAAAVAPATALASPLPTAPPRSPASPSESRDSHRLPPLSVTRRTRGTIAERDVPVAPATRAAGSTSAPRPRERAVPPRYALSDGEWVEDYGWSLWGKGTAQLSATPAAARDQDEAGHASSRDEEEGAGDAPARYHTTLASAMADTSPSSTTTSPPLSPTPAASRSSSSSHAAAEMAAQPSESASAAAASATVSAARISIPDGWQAKSRETDYYAVPIIIAMSVLVAIIVVISIFVSVLMRRKKRRRSRRRHGGKAAALEAEGEKGWRGMVEKAMKPVRGARTKKGRKRAREDAAARPATTGDATGAPEGGSGGSARPHRRVRTTGYAAGPRTRPRRRRRREGDADDDDEATALTRTGTRSSTSSVAHDTLTARLSARMRGDRPSTASSTGAGGAGAATVFSRDVTSRSQVSLTASALSRVSSLASHRSSRSLAVPSTPATAAPPELLFTPADDPSLPDHLPIPGSSAPSTPSLLTRERSVSAPAPVVPPAVSSFGALVTTDALPALGPPAYRPSSSTVQTTRRYGAGDAAAPTPPSPVAAPSDRPRARRVFGRRRESRGVAAAEDDDAAEGEWHWPGEKGRPLAGEVAPIAGPSSPPPPPLVVPATAESADEADEPPVDRALFSAHIATDDKAVLARLRTQRDRAASDARLSVEDDPDAGPSSLAVDGPPPPLPSAPLVHDDDDDRDVDEDGFERFDAAGPSGSAPPAPHEDVPPARAWPAASTSFLPAPPQRVQQASFAYAIGGPGTPSASSPLLGPRSTTPAPAAAAPSKAALAAEYGAAEEDADVDALPRYLAGGGAGRETLGLASAPVAGDDDDEEEAEEQNGDRDELEYAEAGALHEVARNDGAREQEGVV</sequence>
<feature type="compositionally biased region" description="Acidic residues" evidence="1">
    <location>
        <begin position="779"/>
        <end position="790"/>
    </location>
</feature>
<keyword evidence="2" id="KW-1133">Transmembrane helix</keyword>
<feature type="region of interest" description="Disordered" evidence="1">
    <location>
        <begin position="239"/>
        <end position="280"/>
    </location>
</feature>
<evidence type="ECO:0000313" key="3">
    <source>
        <dbReference type="EMBL" id="TNY21958.1"/>
    </source>
</evidence>
<feature type="compositionally biased region" description="Basic residues" evidence="1">
    <location>
        <begin position="376"/>
        <end position="386"/>
    </location>
</feature>
<feature type="compositionally biased region" description="Basic and acidic residues" evidence="1">
    <location>
        <begin position="208"/>
        <end position="219"/>
    </location>
</feature>
<feature type="region of interest" description="Disordered" evidence="1">
    <location>
        <begin position="601"/>
        <end position="867"/>
    </location>
</feature>
<dbReference type="EMBL" id="SOZI01000034">
    <property type="protein sequence ID" value="TNY21958.1"/>
    <property type="molecule type" value="Genomic_DNA"/>
</dbReference>
<feature type="compositionally biased region" description="Basic and acidic residues" evidence="1">
    <location>
        <begin position="726"/>
        <end position="751"/>
    </location>
</feature>
<proteinExistence type="predicted"/>
<feature type="compositionally biased region" description="Basic and acidic residues" evidence="1">
    <location>
        <begin position="359"/>
        <end position="372"/>
    </location>
</feature>
<evidence type="ECO:0000256" key="2">
    <source>
        <dbReference type="SAM" id="Phobius"/>
    </source>
</evidence>
<feature type="compositionally biased region" description="Polar residues" evidence="1">
    <location>
        <begin position="611"/>
        <end position="620"/>
    </location>
</feature>
<dbReference type="OrthoDB" id="2538471at2759"/>
<feature type="region of interest" description="Disordered" evidence="1">
    <location>
        <begin position="110"/>
        <end position="174"/>
    </location>
</feature>
<feature type="compositionally biased region" description="Low complexity" evidence="1">
    <location>
        <begin position="449"/>
        <end position="462"/>
    </location>
</feature>
<organism evidence="3 4">
    <name type="scientific">Rhodotorula diobovata</name>
    <dbReference type="NCBI Taxonomy" id="5288"/>
    <lineage>
        <taxon>Eukaryota</taxon>
        <taxon>Fungi</taxon>
        <taxon>Dikarya</taxon>
        <taxon>Basidiomycota</taxon>
        <taxon>Pucciniomycotina</taxon>
        <taxon>Microbotryomycetes</taxon>
        <taxon>Sporidiobolales</taxon>
        <taxon>Sporidiobolaceae</taxon>
        <taxon>Rhodotorula</taxon>
    </lineage>
</organism>
<comment type="caution">
    <text evidence="3">The sequence shown here is derived from an EMBL/GenBank/DDBJ whole genome shotgun (WGS) entry which is preliminary data.</text>
</comment>
<feature type="region of interest" description="Disordered" evidence="1">
    <location>
        <begin position="201"/>
        <end position="227"/>
    </location>
</feature>
<feature type="region of interest" description="Disordered" evidence="1">
    <location>
        <begin position="1"/>
        <end position="76"/>
    </location>
</feature>
<feature type="compositionally biased region" description="Low complexity" evidence="1">
    <location>
        <begin position="508"/>
        <end position="549"/>
    </location>
</feature>
<feature type="compositionally biased region" description="Acidic residues" evidence="1">
    <location>
        <begin position="912"/>
        <end position="929"/>
    </location>
</feature>
<feature type="transmembrane region" description="Helical" evidence="2">
    <location>
        <begin position="311"/>
        <end position="337"/>
    </location>
</feature>
<protein>
    <submittedName>
        <fullName evidence="3">Uncharacterized protein</fullName>
    </submittedName>
</protein>
<keyword evidence="2" id="KW-0812">Transmembrane</keyword>
<gene>
    <name evidence="3" type="ORF">DMC30DRAFT_178149</name>
</gene>
<keyword evidence="4" id="KW-1185">Reference proteome</keyword>
<feature type="region of interest" description="Disordered" evidence="1">
    <location>
        <begin position="339"/>
        <end position="583"/>
    </location>
</feature>
<reference evidence="3 4" key="1">
    <citation type="submission" date="2019-03" db="EMBL/GenBank/DDBJ databases">
        <title>Rhodosporidium diobovatum UCD-FST 08-225 genome sequencing, assembly, and annotation.</title>
        <authorList>
            <person name="Fakankun I.U."/>
            <person name="Fristensky B."/>
            <person name="Levin D.B."/>
        </authorList>
    </citation>
    <scope>NUCLEOTIDE SEQUENCE [LARGE SCALE GENOMIC DNA]</scope>
    <source>
        <strain evidence="3 4">UCD-FST 08-225</strain>
    </source>
</reference>
<evidence type="ECO:0000256" key="1">
    <source>
        <dbReference type="SAM" id="MobiDB-lite"/>
    </source>
</evidence>
<evidence type="ECO:0000313" key="4">
    <source>
        <dbReference type="Proteomes" id="UP000311382"/>
    </source>
</evidence>
<accession>A0A5C5FYQ5</accession>
<feature type="region of interest" description="Disordered" evidence="1">
    <location>
        <begin position="892"/>
        <end position="929"/>
    </location>
</feature>
<dbReference type="AlphaFoldDB" id="A0A5C5FYQ5"/>
<keyword evidence="2" id="KW-0472">Membrane</keyword>
<feature type="compositionally biased region" description="Basic and acidic residues" evidence="1">
    <location>
        <begin position="669"/>
        <end position="679"/>
    </location>
</feature>
<name>A0A5C5FYQ5_9BASI</name>
<feature type="compositionally biased region" description="Basic residues" evidence="1">
    <location>
        <begin position="339"/>
        <end position="351"/>
    </location>
</feature>
<dbReference type="Proteomes" id="UP000311382">
    <property type="component" value="Unassembled WGS sequence"/>
</dbReference>